<dbReference type="Proteomes" id="UP001295423">
    <property type="component" value="Unassembled WGS sequence"/>
</dbReference>
<proteinExistence type="predicted"/>
<reference evidence="1" key="1">
    <citation type="submission" date="2023-08" db="EMBL/GenBank/DDBJ databases">
        <authorList>
            <person name="Audoor S."/>
            <person name="Bilcke G."/>
        </authorList>
    </citation>
    <scope>NUCLEOTIDE SEQUENCE</scope>
</reference>
<organism evidence="1 2">
    <name type="scientific">Cylindrotheca closterium</name>
    <dbReference type="NCBI Taxonomy" id="2856"/>
    <lineage>
        <taxon>Eukaryota</taxon>
        <taxon>Sar</taxon>
        <taxon>Stramenopiles</taxon>
        <taxon>Ochrophyta</taxon>
        <taxon>Bacillariophyta</taxon>
        <taxon>Bacillariophyceae</taxon>
        <taxon>Bacillariophycidae</taxon>
        <taxon>Bacillariales</taxon>
        <taxon>Bacillariaceae</taxon>
        <taxon>Cylindrotheca</taxon>
    </lineage>
</organism>
<gene>
    <name evidence="1" type="ORF">CYCCA115_LOCUS11736</name>
</gene>
<evidence type="ECO:0000313" key="2">
    <source>
        <dbReference type="Proteomes" id="UP001295423"/>
    </source>
</evidence>
<protein>
    <submittedName>
        <fullName evidence="1">Uncharacterized protein</fullName>
    </submittedName>
</protein>
<sequence>MWHPPSKSGLIIDCLQLCIQYFVAFSRNQKVKSNRLKVGSRIVELEKRNMDDPLQTIADSVGLRNYQQDIASQVMDRCLALSSREIAIDGGENEESDIDSICSWDEVGWQANKPN</sequence>
<comment type="caution">
    <text evidence="1">The sequence shown here is derived from an EMBL/GenBank/DDBJ whole genome shotgun (WGS) entry which is preliminary data.</text>
</comment>
<name>A0AAD2JGN3_9STRA</name>
<dbReference type="AlphaFoldDB" id="A0AAD2JGN3"/>
<keyword evidence="2" id="KW-1185">Reference proteome</keyword>
<accession>A0AAD2JGN3</accession>
<evidence type="ECO:0000313" key="1">
    <source>
        <dbReference type="EMBL" id="CAJ1948685.1"/>
    </source>
</evidence>
<dbReference type="EMBL" id="CAKOGP040001750">
    <property type="protein sequence ID" value="CAJ1948685.1"/>
    <property type="molecule type" value="Genomic_DNA"/>
</dbReference>